<evidence type="ECO:0000256" key="1">
    <source>
        <dbReference type="ARBA" id="ARBA00004651"/>
    </source>
</evidence>
<sequence length="367" mass="41106">MPHRLSHWFKEWFNPYKRYQHQRAMHAIRLALAVVSTILIAYLGNIEHGEWIAMTVFVLLGSVPYQGAINSKAYERIIGTLLGMAIGIALIWLNHHLLHNSPLYFIAIAVISAVSGWHTLGNYGYAAMLAGLTMAMLLGNVSDNWLHAGIIRAVNVIIGVFIVLVASALIPIKSMLTWRFLLSDNLATCAHQFSLITVHKALPQETQNALWLEQRSLNARLVKSRSLLAPTAHESKINLALLDSIQQSQRNIVSSINLMLATVPKLPKARLSIEDEQLLSRHFATLQHDLHRASKLLKGEWRHPIAICFPEEAQVRTIAAKLPFETQGFVWTSLNIRSELANLLALLQSQRDKWLTAAEKAKLGVES</sequence>
<dbReference type="InterPro" id="IPR006726">
    <property type="entry name" value="PHBA_efflux_AaeB/fusaric-R"/>
</dbReference>
<keyword evidence="9" id="KW-1185">Reference proteome</keyword>
<keyword evidence="6 7" id="KW-0472">Membrane</keyword>
<feature type="transmembrane region" description="Helical" evidence="7">
    <location>
        <begin position="124"/>
        <end position="141"/>
    </location>
</feature>
<dbReference type="PANTHER" id="PTHR30509:SF9">
    <property type="entry name" value="MULTIDRUG RESISTANCE PROTEIN MDTO"/>
    <property type="match status" value="1"/>
</dbReference>
<keyword evidence="5 7" id="KW-1133">Transmembrane helix</keyword>
<feature type="transmembrane region" description="Helical" evidence="7">
    <location>
        <begin position="51"/>
        <end position="70"/>
    </location>
</feature>
<reference evidence="8 9" key="1">
    <citation type="journal article" date="2021" name="Pathogens">
        <title>Isolation and Characterization of Kingella bonacorsii sp. nov., A Novel Kingella Species Detected in a Stable Periodontitis Subject.</title>
        <authorList>
            <person name="Antezack A."/>
            <person name="Boxberger M."/>
            <person name="Rolland C."/>
            <person name="Monnet-Corti V."/>
            <person name="La Scola B."/>
        </authorList>
    </citation>
    <scope>NUCLEOTIDE SEQUENCE [LARGE SCALE GENOMIC DNA]</scope>
    <source>
        <strain evidence="8 9">Marseille-Q4569</strain>
    </source>
</reference>
<evidence type="ECO:0000256" key="5">
    <source>
        <dbReference type="ARBA" id="ARBA00022989"/>
    </source>
</evidence>
<feature type="transmembrane region" description="Helical" evidence="7">
    <location>
        <begin position="77"/>
        <end position="95"/>
    </location>
</feature>
<evidence type="ECO:0000256" key="7">
    <source>
        <dbReference type="SAM" id="Phobius"/>
    </source>
</evidence>
<feature type="transmembrane region" description="Helical" evidence="7">
    <location>
        <begin position="153"/>
        <end position="172"/>
    </location>
</feature>
<dbReference type="Proteomes" id="UP000614058">
    <property type="component" value="Unassembled WGS sequence"/>
</dbReference>
<evidence type="ECO:0000256" key="6">
    <source>
        <dbReference type="ARBA" id="ARBA00023136"/>
    </source>
</evidence>
<gene>
    <name evidence="8" type="ORF">JDW22_05320</name>
</gene>
<protein>
    <submittedName>
        <fullName evidence="8">FUSC family protein</fullName>
    </submittedName>
</protein>
<dbReference type="Pfam" id="PF04632">
    <property type="entry name" value="FUSC"/>
    <property type="match status" value="1"/>
</dbReference>
<evidence type="ECO:0000256" key="3">
    <source>
        <dbReference type="ARBA" id="ARBA00022475"/>
    </source>
</evidence>
<evidence type="ECO:0000313" key="8">
    <source>
        <dbReference type="EMBL" id="MBK0396018.1"/>
    </source>
</evidence>
<dbReference type="RefSeq" id="WP_200522167.1">
    <property type="nucleotide sequence ID" value="NZ_JAEHNZ010000002.1"/>
</dbReference>
<keyword evidence="3" id="KW-1003">Cell membrane</keyword>
<keyword evidence="2" id="KW-0813">Transport</keyword>
<accession>A0ABS1BRY0</accession>
<name>A0ABS1BRY0_9NEIS</name>
<comment type="subcellular location">
    <subcellularLocation>
        <location evidence="1">Cell membrane</location>
        <topology evidence="1">Multi-pass membrane protein</topology>
    </subcellularLocation>
</comment>
<comment type="caution">
    <text evidence="8">The sequence shown here is derived from an EMBL/GenBank/DDBJ whole genome shotgun (WGS) entry which is preliminary data.</text>
</comment>
<evidence type="ECO:0000256" key="4">
    <source>
        <dbReference type="ARBA" id="ARBA00022692"/>
    </source>
</evidence>
<dbReference type="EMBL" id="JAEHNZ010000002">
    <property type="protein sequence ID" value="MBK0396018.1"/>
    <property type="molecule type" value="Genomic_DNA"/>
</dbReference>
<keyword evidence="4 7" id="KW-0812">Transmembrane</keyword>
<proteinExistence type="predicted"/>
<evidence type="ECO:0000313" key="9">
    <source>
        <dbReference type="Proteomes" id="UP000614058"/>
    </source>
</evidence>
<dbReference type="PANTHER" id="PTHR30509">
    <property type="entry name" value="P-HYDROXYBENZOIC ACID EFFLUX PUMP SUBUNIT-RELATED"/>
    <property type="match status" value="1"/>
</dbReference>
<feature type="transmembrane region" description="Helical" evidence="7">
    <location>
        <begin position="27"/>
        <end position="45"/>
    </location>
</feature>
<evidence type="ECO:0000256" key="2">
    <source>
        <dbReference type="ARBA" id="ARBA00022448"/>
    </source>
</evidence>
<organism evidence="8 9">
    <name type="scientific">Kingella bonacorsii</name>
    <dbReference type="NCBI Taxonomy" id="2796361"/>
    <lineage>
        <taxon>Bacteria</taxon>
        <taxon>Pseudomonadati</taxon>
        <taxon>Pseudomonadota</taxon>
        <taxon>Betaproteobacteria</taxon>
        <taxon>Neisseriales</taxon>
        <taxon>Neisseriaceae</taxon>
        <taxon>Kingella</taxon>
    </lineage>
</organism>